<organism evidence="2 3">
    <name type="scientific">Prorocentrum cordatum</name>
    <dbReference type="NCBI Taxonomy" id="2364126"/>
    <lineage>
        <taxon>Eukaryota</taxon>
        <taxon>Sar</taxon>
        <taxon>Alveolata</taxon>
        <taxon>Dinophyceae</taxon>
        <taxon>Prorocentrales</taxon>
        <taxon>Prorocentraceae</taxon>
        <taxon>Prorocentrum</taxon>
    </lineage>
</organism>
<sequence length="716" mass="77275">MQPVLDRGRAAARHQRHGAREAMPGDGRDATAMNHEKAAGPTVAHRIDPMCPATPPGHWDNQRGDRQGVEDDYGPCMIPPFVSELMHSDESNENFRLELRKGVAEAGAPGNDIRMPRYVMEAVATLGDAPAAQRGCLERLPPSRAPARQAAGVPRAALAEAEELTPEAMAKLKAELSTQNHGLDNLEVLGCYHYGYRYHPAMEVPGHTQPFHMRTPMHCQAWCRATPGCDNFAFWLDNHECWLGGKDAVLVMAKSFGALAGPATCPTEDPPESCTEIPSLLLCGVPSVPANSGLPRSAVAGLPGGTAWDGRGPAAGWAGAALGHGPSSTMAAHQLPPWAWVQYAGAPLWHQRRVLGRLRPLATRPTEPFRLLIATAQRDVYDELYDGSSVDIQGVRFAATRTVPPGLDRAQTHRFRREPTAAEMVAFNVAAEQVCQDILAAEAAAAAAAPLGAAAAAVPDKWVTIESTSFNVRGVVDQLPVNAQISGDLAVFTPPSHGAVAARNIRDLDEGVFKAFEAVNDPRALLQAHHADPRPRRGYAEAVRDMAECVVSNWTVPGPRTVLWCAQWLERRSSTPLSHHRWFTSTFNLKADQCGIEAHGTALRALEELLCFDGADPSNLARVEFIMRKAQLTEYVYWMDSLGTSEKNKNAGKPSVSFSGLMDESAIFSGLNKDTGAAMVCPSLLDHVAAEVQKDAAISKQVRKATEGRAALLKKQ</sequence>
<evidence type="ECO:0000313" key="2">
    <source>
        <dbReference type="EMBL" id="CAK0800341.1"/>
    </source>
</evidence>
<dbReference type="Gene3D" id="3.50.4.10">
    <property type="entry name" value="Hepatocyte Growth Factor"/>
    <property type="match status" value="1"/>
</dbReference>
<accession>A0ABN9QAA4</accession>
<evidence type="ECO:0008006" key="4">
    <source>
        <dbReference type="Google" id="ProtNLM"/>
    </source>
</evidence>
<dbReference type="Proteomes" id="UP001189429">
    <property type="component" value="Unassembled WGS sequence"/>
</dbReference>
<name>A0ABN9QAA4_9DINO</name>
<protein>
    <recommendedName>
        <fullName evidence="4">Apple domain-containing protein</fullName>
    </recommendedName>
</protein>
<keyword evidence="3" id="KW-1185">Reference proteome</keyword>
<evidence type="ECO:0000313" key="3">
    <source>
        <dbReference type="Proteomes" id="UP001189429"/>
    </source>
</evidence>
<dbReference type="SUPFAM" id="SSF57414">
    <property type="entry name" value="Hairpin loop containing domain-like"/>
    <property type="match status" value="1"/>
</dbReference>
<gene>
    <name evidence="2" type="ORF">PCOR1329_LOCUS8511</name>
</gene>
<feature type="region of interest" description="Disordered" evidence="1">
    <location>
        <begin position="1"/>
        <end position="32"/>
    </location>
</feature>
<reference evidence="2" key="1">
    <citation type="submission" date="2023-10" db="EMBL/GenBank/DDBJ databases">
        <authorList>
            <person name="Chen Y."/>
            <person name="Shah S."/>
            <person name="Dougan E. K."/>
            <person name="Thang M."/>
            <person name="Chan C."/>
        </authorList>
    </citation>
    <scope>NUCLEOTIDE SEQUENCE [LARGE SCALE GENOMIC DNA]</scope>
</reference>
<comment type="caution">
    <text evidence="2">The sequence shown here is derived from an EMBL/GenBank/DDBJ whole genome shotgun (WGS) entry which is preliminary data.</text>
</comment>
<proteinExistence type="predicted"/>
<dbReference type="EMBL" id="CAUYUJ010002336">
    <property type="protein sequence ID" value="CAK0800341.1"/>
    <property type="molecule type" value="Genomic_DNA"/>
</dbReference>
<evidence type="ECO:0000256" key="1">
    <source>
        <dbReference type="SAM" id="MobiDB-lite"/>
    </source>
</evidence>